<reference evidence="1 2" key="1">
    <citation type="submission" date="2023-08" db="EMBL/GenBank/DDBJ databases">
        <title>A Necator americanus chromosomal reference genome.</title>
        <authorList>
            <person name="Ilik V."/>
            <person name="Petrzelkova K.J."/>
            <person name="Pardy F."/>
            <person name="Fuh T."/>
            <person name="Niatou-Singa F.S."/>
            <person name="Gouil Q."/>
            <person name="Baker L."/>
            <person name="Ritchie M.E."/>
            <person name="Jex A.R."/>
            <person name="Gazzola D."/>
            <person name="Li H."/>
            <person name="Toshio Fujiwara R."/>
            <person name="Zhan B."/>
            <person name="Aroian R.V."/>
            <person name="Pafco B."/>
            <person name="Schwarz E.M."/>
        </authorList>
    </citation>
    <scope>NUCLEOTIDE SEQUENCE [LARGE SCALE GENOMIC DNA]</scope>
    <source>
        <strain evidence="1 2">Aroian</strain>
        <tissue evidence="1">Whole animal</tissue>
    </source>
</reference>
<comment type="caution">
    <text evidence="1">The sequence shown here is derived from an EMBL/GenBank/DDBJ whole genome shotgun (WGS) entry which is preliminary data.</text>
</comment>
<dbReference type="Proteomes" id="UP001303046">
    <property type="component" value="Unassembled WGS sequence"/>
</dbReference>
<name>A0ABR1ERF2_NECAM</name>
<organism evidence="1 2">
    <name type="scientific">Necator americanus</name>
    <name type="common">Human hookworm</name>
    <dbReference type="NCBI Taxonomy" id="51031"/>
    <lineage>
        <taxon>Eukaryota</taxon>
        <taxon>Metazoa</taxon>
        <taxon>Ecdysozoa</taxon>
        <taxon>Nematoda</taxon>
        <taxon>Chromadorea</taxon>
        <taxon>Rhabditida</taxon>
        <taxon>Rhabditina</taxon>
        <taxon>Rhabditomorpha</taxon>
        <taxon>Strongyloidea</taxon>
        <taxon>Ancylostomatidae</taxon>
        <taxon>Bunostominae</taxon>
        <taxon>Necator</taxon>
    </lineage>
</organism>
<keyword evidence="2" id="KW-1185">Reference proteome</keyword>
<accession>A0ABR1ERF2</accession>
<proteinExistence type="predicted"/>
<sequence>MWFGASFGYLRRLRSNIKLQEEHLEAFYMDLEKFYRQEHMFYKVIINYPWELAKPEVYCSKIDRIIVSKRFCLTDAAVVLKFFTGSDHRLLRGRFSFTRREEKAAKFRERNPRTTINWDFFATLAGFWEDSAMDNINEEYDRLVEHLHDARRRLRVLKPPRDACLFKLLS</sequence>
<protein>
    <submittedName>
        <fullName evidence="1">Uncharacterized protein</fullName>
    </submittedName>
</protein>
<evidence type="ECO:0000313" key="2">
    <source>
        <dbReference type="Proteomes" id="UP001303046"/>
    </source>
</evidence>
<evidence type="ECO:0000313" key="1">
    <source>
        <dbReference type="EMBL" id="KAK6765030.1"/>
    </source>
</evidence>
<gene>
    <name evidence="1" type="primary">Necator_chrX.g25264</name>
    <name evidence="1" type="ORF">RB195_025098</name>
</gene>
<dbReference type="EMBL" id="JAVFWL010000006">
    <property type="protein sequence ID" value="KAK6765030.1"/>
    <property type="molecule type" value="Genomic_DNA"/>
</dbReference>